<evidence type="ECO:0000259" key="4">
    <source>
        <dbReference type="PROSITE" id="PS50075"/>
    </source>
</evidence>
<dbReference type="InterPro" id="IPR045851">
    <property type="entry name" value="AMP-bd_C_sf"/>
</dbReference>
<dbReference type="Gene3D" id="3.40.50.980">
    <property type="match status" value="6"/>
</dbReference>
<dbReference type="Pfam" id="PF00668">
    <property type="entry name" value="Condensation"/>
    <property type="match status" value="5"/>
</dbReference>
<dbReference type="NCBIfam" id="NF003417">
    <property type="entry name" value="PRK04813.1"/>
    <property type="match status" value="3"/>
</dbReference>
<dbReference type="NCBIfam" id="TIGR01733">
    <property type="entry name" value="AA-adenyl-dom"/>
    <property type="match status" value="3"/>
</dbReference>
<evidence type="ECO:0000313" key="6">
    <source>
        <dbReference type="Proteomes" id="UP000678154"/>
    </source>
</evidence>
<dbReference type="InterPro" id="IPR009081">
    <property type="entry name" value="PP-bd_ACP"/>
</dbReference>
<dbReference type="Pfam" id="PF13193">
    <property type="entry name" value="AMP-binding_C"/>
    <property type="match status" value="2"/>
</dbReference>
<keyword evidence="3" id="KW-0597">Phosphoprotein</keyword>
<dbReference type="InterPro" id="IPR023213">
    <property type="entry name" value="CAT-like_dom_sf"/>
</dbReference>
<protein>
    <submittedName>
        <fullName evidence="5">Non-ribosomal peptide synthase/polyketide synthase</fullName>
    </submittedName>
</protein>
<dbReference type="PROSITE" id="PS00455">
    <property type="entry name" value="AMP_BINDING"/>
    <property type="match status" value="3"/>
</dbReference>
<dbReference type="EMBL" id="CP074676">
    <property type="protein sequence ID" value="QVL20732.1"/>
    <property type="molecule type" value="Genomic_DNA"/>
</dbReference>
<dbReference type="Gene3D" id="3.30.559.10">
    <property type="entry name" value="Chloramphenicol acetyltransferase-like domain"/>
    <property type="match status" value="5"/>
</dbReference>
<dbReference type="CDD" id="cd05930">
    <property type="entry name" value="A_NRPS"/>
    <property type="match status" value="1"/>
</dbReference>
<dbReference type="InterPro" id="IPR020806">
    <property type="entry name" value="PKS_PP-bd"/>
</dbReference>
<sequence>MNQMNHPSDDDLLALLLADEAGSEHVIKAGCAPTHGALSFAQQRLWFLQQFDPQSCAYNLPRALRLNGPLNADALEQALNAVIDKHDILRTRFVEIDNLAQQQVDRQARLILARHNLGELPATERDAAIRRHHDADLAQPFDLSQAPLIRGTLLRTGASEHVLLLNMHHIVSDAWSNAILLQDLAQAFAQAQAGLPAGLQRPSIQYADYAHWQRQQYPLSAAHERATAHWKQVLDGELPSLDLPFDRPHAPDQLHLVGNHCLTLPASLGSALQRFCQQQGLTPFIVLLGAWQLLLGRYTGQHDFTVGVPNATRSQGQTQALVGFFVSSQVYRARLDGAQPVAEFLQRLREQSLAALEHADYPIELILEDLQLQRSTQANPLFQTLFNWRVANQDAAQLRLDGLEVEFLGVEQQQAKFDLSLEIDYSQQQTDATFSYSTALFLPQTIKRLAGHWQHLLQGLVETPQLRLGELPMLERAEQQMALHTWNATATDFGAHANLQTLFERQAHATPDAVAVRLGSAALTYRQLNQRANRLAHKLLELGVGAEVGVGIACERSLEMVIGLLGVLKAGGAYVPLDTGYPQDRLAYMIEHSDIALLLTQASVHPGLLLPEALPVMLLEQADNELQGYADSNPTPVVDADNLAYIIYTSGSTGRPKGVQVRHGALTNHMLWMQQTLQLQAQDRVLQKTAFSFDASVWEFWLPLLNGAQLVLAGPELNDDMSLLWPEVQAQRITVLQAAPSLLQALMGQAERTSLASLRAILLGGEALSPALVQQLRSVSDARIYNLYGPSEATIDTCCYSVPATPDGAIVPIGQPISNLRTHVLDHELNPCAIGVSGELLIGGVALARGYHARPGLTAERFVPDPFAGHGERLYRSGDLTRYRDDGVIDYVGRIDHQIKLHGLRIELGEIEARLLQQPQVAEAVVLAPDYLGSQRLVAYVVATRPLPDAQAQDQLRQALIAGLEQQLPAYMVPAHLLLLDGLPLTRNGKLDRKALPMPDTAPTGYRYAAPQSAMERQIAMLWQEVLKQPNIGLNDNFFELGGDSIVSIQVVSRARQAGIRFTPKQLFQHQTVQGLAQVAQFDDPVAHIDQGPASGTVALLPIQQAFFDTPVPSRHHWNQSVLLKPAGQPLDAAVLEQAVNTLINHHDALRLSFTQQAQGWSSVYRAPADAHNALLQAVACDDRELEQLCERAQRSLDLEHGPLLRALLVSLADGRQRLLLVAHHLVIDGVSWRILFDDLQSAYQQCLAGQPPQLPARTSSLQAFAQALREHARGQAIGELDYWLDQHQAIAADLPDARSAMGAPAQVALLDSHLDSERTRRLLQQAPAAYRTQVNDLLLSALARVLARWTGQADNLIQLEGHGREELSEGLDLTRTVGWFTSAFPLRLSAGHDLQATIKQVKEQLRGIPDKGIGFGALRYLGEQAVREVLQALPDARITFNYLGQFDTSFDDTQQPLLIPASEAAGAEKHADAPLSNWLSINGQVYAGELSLSWTYDQNRFAPQVIERLAEDYVAELGALIDHCCDSLNQGATPSDFPLAGLDQAQLDALPIDLALIDDLYPLSPLQQGMLFHTLYEQEAHDLDGRSYINQMRLDISGLDPQAFAEAWQAAVDRHDSLRTVFLWQGEMAQPLQAVYRQMRVPFSLLDWQQRADLPGALDALAAEQLQQDLALDKAALFRLVLVCTAPGHYHLIHTSHHILMDGWSTSQLLGEVLQRYSGQALATPPGRYRDYIHWLGRQDAVLDQAYWHTQLADLEEPTRLAHSVVNSTPAQGHGACYLSLDAPRTQHLNDFARQQKVTLNTLVQAAWLVVLQQYSGQRCVCFGATVAGRPADIAGVEQQIGLFINTLPVIASPRPDVSVASWLQQVQEINLGLREHEHTALSDIQRWSGQQGEALFDNILVFENYPVAEALEQEAPAGLTFGAVDYHEQTNYPLTLAISAGDSLLLHASYSRQHFSDAGVQAIGEHLLNLLERMRDNPRQHLGELEMLAPIERHQVVQAWNATSTEYPLERCVHQLIEDQVERTPGSPALVFGGQHLSYAELNSRANQLAHALIARGVGPDVLVGIAMERSIEMVVALLATLKAGGAYVPLDPEYPRERLGYLFDDSGIALLLTQQHLLAQLPVPEGVPLLALDTLDLSEHAQSNPDIALHPENLAYVIYTSGSTGNPKGAGNRHSALTNRLCWMQQAYALDASDTVLQKTPFSFDVSVWEFFWPLMTGARLVVAAPGDHRDPARLVALINQHQVSTLHFVPSMLQAFLLDAGVPSCTSLTRIVCSGEALPVDAQQQVFAKLPNAGLYNLYGPTEAAIDVTHWTCRDEGRNSVPIGQPIANLGAYVLSADLLPLPAGATGELYLTGAGLARGYHRRAALTAERFVASPFGAGQRLYRTGDLARQRADGVIDYMGRVDHQVKIRGLRIELGEIEAHLLELNCVREASVLAVEAGSGLQLAAYLVASDATLASASSAQQAQWRDAVRQQLLTGLPDYMVPTHLILLEQLPLSPNGKLDRKALPGIGDAATRSEHVAASNPLEQQLAAIWQAVLKLDRVGVTDNFFELGGDSIISIQVVSRARQAGIRFTPKALFEHQTIQRLATVAQTSDARSVVDQSPLQGETALLPIQQMFFELPMPERHHWNQAVLLKANARLDAAALEQALQSLVLHHDALRLQFTETASGWTGEYRSQAAQREAWAHTPLLWQHTVSDAHALQALAESAQRSLDLEGGLVRALLAELADGSQRLLLVIHHLAVDGVSWRILFEDLQAAYRRAVAGHAVELPARTRSLRAWAEQLQAFARHTGQDQELAYWQQLHGASNDLPCDRAADRLINRNSNSVQVVLDKQRTRQLLQQAPAAYRTQVNDLLLSALAQVITRWSGHDDLLLQLEGHGREELFEDMDLTRTVGWFTSLFPVRLTPASTLGGTIKQIKEQLRAIPNKGIGFGALRYLGDAQMQQTMQQLPVPRLTFNYLGQLDGTFDSDEGALFAPAAESAGIGQSLDAPQSNWLTLNCQVFAGELSLTWGYNSAMYDASTIEGLAEDYLHSLSRLIEHCLQADHHGLTPSDVPLARLSQAQLDALPLSAQQVETLYPLAPMQQGMLFHTLYQQQAGDYINQMRLDVRGLDAERFRAAWQATVDAHDILRSGFLWQGQLDEPLQVVHKRVELPFSVLDWRERQGCSAALDTLAGEELMQPFDLQQPPLLRLFMVRTGEDSHHLIYTHHHILMDGWSNSQMMGEVMQRYHGQRVPQSSGRYSDYIAWLQQQDPTLSETFWKAQVQTLDAPTRLAAAITAQRSPGSGHAHLEAALEQADTARLETFARQQKVTPNTLVQAAWLIVLQRYCAQTTVCFGATVSGRPAELSGVEQQLGLFINTLPVVATPLPELSVGQWLQQVQAQNLSLREHEHTPLFEIQRLAGKNAESLFDTLLVFENYPISQALEQTPSTTLHFGSIRTHEQTNYPLTLMVGFGAMLTLQASYDQAHFDTATVEKLAHSLLRLLRAMLDSPDQAIGDLVMLAPQEQHTVLLDWNLTSTHYPLEQPVHQLIEAQVEQTPNAPALVFGGQHLSYAELNSRANQLAHALIARGVGPDVLVGIAMERSIEMVVALLATLKAGGAYVPLDPEYPRERLGYLFDDSGIALLLTQQHLLAQLPVPEGLPLLALDTLDLSEHAQSNPDIALHPENLAYVIYTSGSTGNPKGAGNRHSALTNRLCWMQQAYALDASDTVLQKTPFSFDVSVWEFFWPLMTGARLVVAAPGDHRDPARLVALINQHQVSTLHFVPSMLQAFLLDAGVPRCTSLTRIVCSGEALPVDAQQQVFAKLPNAGLYNLYGPTEAAIDVTHWTCREEGKDGVPIGQPIANLQTYILGDDLGLLPAGVTGELYLAGEGLARGYHRRAALTAERFVTSPFGEGKRLYRTGDLACYRADGVIEYRGRIDHQVKIRGLRIELGEIEARLMALDAVREAVVLAIEGATGQQLVGYVVPSAGAGQDDLREHLRHALNAHLPDYMIPAQWVWLKQMPLSPNGKLERKALPKPDASQLQREYVAPQSELEQRIAAIWQHVLGCERIGLHDNFFELGGHSLMVIRVMSRMQLDVGIQVSPHELFQFPVLGDFTAQVAQLGAQVDTTKLSKLEALFDELEEV</sequence>
<dbReference type="Gene3D" id="2.30.38.10">
    <property type="entry name" value="Luciferase, Domain 3"/>
    <property type="match status" value="3"/>
</dbReference>
<dbReference type="InterPro" id="IPR020845">
    <property type="entry name" value="AMP-binding_CS"/>
</dbReference>
<evidence type="ECO:0000256" key="1">
    <source>
        <dbReference type="ARBA" id="ARBA00001957"/>
    </source>
</evidence>
<dbReference type="PANTHER" id="PTHR45398">
    <property type="match status" value="1"/>
</dbReference>
<feature type="domain" description="Carrier" evidence="4">
    <location>
        <begin position="2526"/>
        <end position="2600"/>
    </location>
</feature>
<dbReference type="CDD" id="cd17646">
    <property type="entry name" value="A_NRPS_AB3403-like"/>
    <property type="match status" value="2"/>
</dbReference>
<evidence type="ECO:0000256" key="3">
    <source>
        <dbReference type="ARBA" id="ARBA00022553"/>
    </source>
</evidence>
<dbReference type="PANTHER" id="PTHR45398:SF1">
    <property type="entry name" value="ENZYME, PUTATIVE (JCVI)-RELATED"/>
    <property type="match status" value="1"/>
</dbReference>
<dbReference type="InterPro" id="IPR001242">
    <property type="entry name" value="Condensation_dom"/>
</dbReference>
<reference evidence="5 6" key="1">
    <citation type="journal article" date="2016" name="J. Hazard. Mater.">
        <title>A newly isolated Pseudomonas putida S-1 strain for batch-mode-propanethiol degradation and continuous treatment of propanethiol-containing waste gas.</title>
        <authorList>
            <person name="Chen D.Z."/>
            <person name="Sun Y.M."/>
            <person name="Han L.M."/>
            <person name="Chen J."/>
            <person name="Ye J.X."/>
            <person name="Chen J.M."/>
        </authorList>
    </citation>
    <scope>NUCLEOTIDE SEQUENCE [LARGE SCALE GENOMIC DNA]</scope>
    <source>
        <strain evidence="5 6">S-1</strain>
    </source>
</reference>
<gene>
    <name evidence="5" type="ORF">KH389_09200</name>
</gene>
<dbReference type="Gene3D" id="3.30.559.30">
    <property type="entry name" value="Nonribosomal peptide synthetase, condensation domain"/>
    <property type="match status" value="5"/>
</dbReference>
<dbReference type="GeneID" id="87480419"/>
<dbReference type="InterPro" id="IPR010071">
    <property type="entry name" value="AA_adenyl_dom"/>
</dbReference>
<dbReference type="SUPFAM" id="SSF47336">
    <property type="entry name" value="ACP-like"/>
    <property type="match status" value="3"/>
</dbReference>
<dbReference type="CDD" id="cd19534">
    <property type="entry name" value="E_NRPS"/>
    <property type="match status" value="2"/>
</dbReference>
<keyword evidence="2" id="KW-0596">Phosphopantetheine</keyword>
<dbReference type="Pfam" id="PF00501">
    <property type="entry name" value="AMP-binding"/>
    <property type="match status" value="3"/>
</dbReference>
<dbReference type="SUPFAM" id="SSF52777">
    <property type="entry name" value="CoA-dependent acyltransferases"/>
    <property type="match status" value="10"/>
</dbReference>
<dbReference type="InterPro" id="IPR000873">
    <property type="entry name" value="AMP-dep_synth/lig_dom"/>
</dbReference>
<dbReference type="Proteomes" id="UP000678154">
    <property type="component" value="Chromosome"/>
</dbReference>
<proteinExistence type="predicted"/>
<dbReference type="InterPro" id="IPR006162">
    <property type="entry name" value="Ppantetheine_attach_site"/>
</dbReference>
<dbReference type="CDD" id="cd19531">
    <property type="entry name" value="LCL_NRPS-like"/>
    <property type="match status" value="1"/>
</dbReference>
<keyword evidence="6" id="KW-1185">Reference proteome</keyword>
<comment type="cofactor">
    <cofactor evidence="1">
        <name>pantetheine 4'-phosphate</name>
        <dbReference type="ChEBI" id="CHEBI:47942"/>
    </cofactor>
</comment>
<evidence type="ECO:0000313" key="5">
    <source>
        <dbReference type="EMBL" id="QVL20732.1"/>
    </source>
</evidence>
<dbReference type="NCBIfam" id="TIGR01720">
    <property type="entry name" value="NRPS-para261"/>
    <property type="match status" value="2"/>
</dbReference>
<feature type="domain" description="Carrier" evidence="4">
    <location>
        <begin position="1010"/>
        <end position="1084"/>
    </location>
</feature>
<dbReference type="SUPFAM" id="SSF56801">
    <property type="entry name" value="Acetyl-CoA synthetase-like"/>
    <property type="match status" value="3"/>
</dbReference>
<dbReference type="SMART" id="SM00823">
    <property type="entry name" value="PKS_PP"/>
    <property type="match status" value="3"/>
</dbReference>
<name>A0ABX8DX29_9PSED</name>
<dbReference type="PROSITE" id="PS00012">
    <property type="entry name" value="PHOSPHOPANTETHEINE"/>
    <property type="match status" value="2"/>
</dbReference>
<feature type="domain" description="Carrier" evidence="4">
    <location>
        <begin position="4036"/>
        <end position="4111"/>
    </location>
</feature>
<dbReference type="NCBIfam" id="NF004282">
    <property type="entry name" value="PRK05691.1"/>
    <property type="match status" value="6"/>
</dbReference>
<evidence type="ECO:0000256" key="2">
    <source>
        <dbReference type="ARBA" id="ARBA00022450"/>
    </source>
</evidence>
<organism evidence="5 6">
    <name type="scientific">Pseudomonas qingdaonensis</name>
    <dbReference type="NCBI Taxonomy" id="2056231"/>
    <lineage>
        <taxon>Bacteria</taxon>
        <taxon>Pseudomonadati</taxon>
        <taxon>Pseudomonadota</taxon>
        <taxon>Gammaproteobacteria</taxon>
        <taxon>Pseudomonadales</taxon>
        <taxon>Pseudomonadaceae</taxon>
        <taxon>Pseudomonas</taxon>
    </lineage>
</organism>
<dbReference type="Gene3D" id="1.10.1200.10">
    <property type="entry name" value="ACP-like"/>
    <property type="match status" value="3"/>
</dbReference>
<accession>A0ABX8DX29</accession>
<dbReference type="Gene3D" id="3.30.300.30">
    <property type="match status" value="3"/>
</dbReference>
<dbReference type="PROSITE" id="PS50075">
    <property type="entry name" value="CARRIER"/>
    <property type="match status" value="3"/>
</dbReference>
<dbReference type="RefSeq" id="WP_213607250.1">
    <property type="nucleotide sequence ID" value="NZ_CP074676.1"/>
</dbReference>
<dbReference type="InterPro" id="IPR036736">
    <property type="entry name" value="ACP-like_sf"/>
</dbReference>
<dbReference type="InterPro" id="IPR010060">
    <property type="entry name" value="NRPS_synth"/>
</dbReference>
<dbReference type="CDD" id="cd19543">
    <property type="entry name" value="DCL_NRPS"/>
    <property type="match status" value="2"/>
</dbReference>
<dbReference type="InterPro" id="IPR025110">
    <property type="entry name" value="AMP-bd_C"/>
</dbReference>
<dbReference type="Pfam" id="PF00550">
    <property type="entry name" value="PP-binding"/>
    <property type="match status" value="3"/>
</dbReference>